<dbReference type="Gramene" id="AET5Gv20894400.1">
    <property type="protein sequence ID" value="AET5Gv20894400.1"/>
    <property type="gene ID" value="AET5Gv20894400"/>
</dbReference>
<organism evidence="1 2">
    <name type="scientific">Aegilops tauschii subsp. strangulata</name>
    <name type="common">Goatgrass</name>
    <dbReference type="NCBI Taxonomy" id="200361"/>
    <lineage>
        <taxon>Eukaryota</taxon>
        <taxon>Viridiplantae</taxon>
        <taxon>Streptophyta</taxon>
        <taxon>Embryophyta</taxon>
        <taxon>Tracheophyta</taxon>
        <taxon>Spermatophyta</taxon>
        <taxon>Magnoliopsida</taxon>
        <taxon>Liliopsida</taxon>
        <taxon>Poales</taxon>
        <taxon>Poaceae</taxon>
        <taxon>BOP clade</taxon>
        <taxon>Pooideae</taxon>
        <taxon>Triticodae</taxon>
        <taxon>Triticeae</taxon>
        <taxon>Triticinae</taxon>
        <taxon>Aegilops</taxon>
    </lineage>
</organism>
<name>A0A453LRF3_AEGTS</name>
<reference evidence="2" key="2">
    <citation type="journal article" date="2017" name="Nat. Plants">
        <title>The Aegilops tauschii genome reveals multiple impacts of transposons.</title>
        <authorList>
            <person name="Zhao G."/>
            <person name="Zou C."/>
            <person name="Li K."/>
            <person name="Wang K."/>
            <person name="Li T."/>
            <person name="Gao L."/>
            <person name="Zhang X."/>
            <person name="Wang H."/>
            <person name="Yang Z."/>
            <person name="Liu X."/>
            <person name="Jiang W."/>
            <person name="Mao L."/>
            <person name="Kong X."/>
            <person name="Jiao Y."/>
            <person name="Jia J."/>
        </authorList>
    </citation>
    <scope>NUCLEOTIDE SEQUENCE [LARGE SCALE GENOMIC DNA]</scope>
    <source>
        <strain evidence="2">cv. AL8/78</strain>
    </source>
</reference>
<protein>
    <submittedName>
        <fullName evidence="1">Uncharacterized protein</fullName>
    </submittedName>
</protein>
<dbReference type="AlphaFoldDB" id="A0A453LRF3"/>
<dbReference type="Proteomes" id="UP000015105">
    <property type="component" value="Chromosome 5D"/>
</dbReference>
<reference evidence="1" key="4">
    <citation type="submission" date="2019-03" db="UniProtKB">
        <authorList>
            <consortium name="EnsemblPlants"/>
        </authorList>
    </citation>
    <scope>IDENTIFICATION</scope>
</reference>
<evidence type="ECO:0000313" key="1">
    <source>
        <dbReference type="EnsemblPlants" id="AET5Gv20894400.1"/>
    </source>
</evidence>
<reference evidence="1" key="5">
    <citation type="journal article" date="2021" name="G3 (Bethesda)">
        <title>Aegilops tauschii genome assembly Aet v5.0 features greater sequence contiguity and improved annotation.</title>
        <authorList>
            <person name="Wang L."/>
            <person name="Zhu T."/>
            <person name="Rodriguez J.C."/>
            <person name="Deal K.R."/>
            <person name="Dubcovsky J."/>
            <person name="McGuire P.E."/>
            <person name="Lux T."/>
            <person name="Spannagl M."/>
            <person name="Mayer K.F.X."/>
            <person name="Baldrich P."/>
            <person name="Meyers B.C."/>
            <person name="Huo N."/>
            <person name="Gu Y.Q."/>
            <person name="Zhou H."/>
            <person name="Devos K.M."/>
            <person name="Bennetzen J.L."/>
            <person name="Unver T."/>
            <person name="Budak H."/>
            <person name="Gulick P.J."/>
            <person name="Galiba G."/>
            <person name="Kalapos B."/>
            <person name="Nelson D.R."/>
            <person name="Li P."/>
            <person name="You F.M."/>
            <person name="Luo M.C."/>
            <person name="Dvorak J."/>
        </authorList>
    </citation>
    <scope>NUCLEOTIDE SEQUENCE [LARGE SCALE GENOMIC DNA]</scope>
    <source>
        <strain evidence="1">cv. AL8/78</strain>
    </source>
</reference>
<reference evidence="1" key="3">
    <citation type="journal article" date="2017" name="Nature">
        <title>Genome sequence of the progenitor of the wheat D genome Aegilops tauschii.</title>
        <authorList>
            <person name="Luo M.C."/>
            <person name="Gu Y.Q."/>
            <person name="Puiu D."/>
            <person name="Wang H."/>
            <person name="Twardziok S.O."/>
            <person name="Deal K.R."/>
            <person name="Huo N."/>
            <person name="Zhu T."/>
            <person name="Wang L."/>
            <person name="Wang Y."/>
            <person name="McGuire P.E."/>
            <person name="Liu S."/>
            <person name="Long H."/>
            <person name="Ramasamy R.K."/>
            <person name="Rodriguez J.C."/>
            <person name="Van S.L."/>
            <person name="Yuan L."/>
            <person name="Wang Z."/>
            <person name="Xia Z."/>
            <person name="Xiao L."/>
            <person name="Anderson O.D."/>
            <person name="Ouyang S."/>
            <person name="Liang Y."/>
            <person name="Zimin A.V."/>
            <person name="Pertea G."/>
            <person name="Qi P."/>
            <person name="Bennetzen J.L."/>
            <person name="Dai X."/>
            <person name="Dawson M.W."/>
            <person name="Muller H.G."/>
            <person name="Kugler K."/>
            <person name="Rivarola-Duarte L."/>
            <person name="Spannagl M."/>
            <person name="Mayer K.F.X."/>
            <person name="Lu F.H."/>
            <person name="Bevan M.W."/>
            <person name="Leroy P."/>
            <person name="Li P."/>
            <person name="You F.M."/>
            <person name="Sun Q."/>
            <person name="Liu Z."/>
            <person name="Lyons E."/>
            <person name="Wicker T."/>
            <person name="Salzberg S.L."/>
            <person name="Devos K.M."/>
            <person name="Dvorak J."/>
        </authorList>
    </citation>
    <scope>NUCLEOTIDE SEQUENCE [LARGE SCALE GENOMIC DNA]</scope>
    <source>
        <strain evidence="1">cv. AL8/78</strain>
    </source>
</reference>
<proteinExistence type="predicted"/>
<dbReference type="EnsemblPlants" id="AET5Gv20894400.1">
    <property type="protein sequence ID" value="AET5Gv20894400.1"/>
    <property type="gene ID" value="AET5Gv20894400"/>
</dbReference>
<reference evidence="2" key="1">
    <citation type="journal article" date="2014" name="Science">
        <title>Ancient hybridizations among the ancestral genomes of bread wheat.</title>
        <authorList>
            <consortium name="International Wheat Genome Sequencing Consortium,"/>
            <person name="Marcussen T."/>
            <person name="Sandve S.R."/>
            <person name="Heier L."/>
            <person name="Spannagl M."/>
            <person name="Pfeifer M."/>
            <person name="Jakobsen K.S."/>
            <person name="Wulff B.B."/>
            <person name="Steuernagel B."/>
            <person name="Mayer K.F."/>
            <person name="Olsen O.A."/>
        </authorList>
    </citation>
    <scope>NUCLEOTIDE SEQUENCE [LARGE SCALE GENOMIC DNA]</scope>
    <source>
        <strain evidence="2">cv. AL8/78</strain>
    </source>
</reference>
<keyword evidence="2" id="KW-1185">Reference proteome</keyword>
<accession>A0A453LRF3</accession>
<sequence>KAHFERGPVTFQGFWLIHIAPVSGSRRRPPLPVLLYSASRRQERLLLPLASGRASE</sequence>
<evidence type="ECO:0000313" key="2">
    <source>
        <dbReference type="Proteomes" id="UP000015105"/>
    </source>
</evidence>